<evidence type="ECO:0000256" key="1">
    <source>
        <dbReference type="ARBA" id="ARBA00005417"/>
    </source>
</evidence>
<dbReference type="GO" id="GO:0055085">
    <property type="term" value="P:transmembrane transport"/>
    <property type="evidence" value="ECO:0007669"/>
    <property type="project" value="UniProtKB-ARBA"/>
</dbReference>
<dbReference type="CDD" id="cd03257">
    <property type="entry name" value="ABC_NikE_OppD_transporters"/>
    <property type="match status" value="1"/>
</dbReference>
<gene>
    <name evidence="6" type="primary">oppF_1</name>
    <name evidence="6" type="ORF">AULFYP135_01550</name>
</gene>
<dbReference type="PANTHER" id="PTHR43776:SF7">
    <property type="entry name" value="D,D-DIPEPTIDE TRANSPORT ATP-BINDING PROTEIN DDPF-RELATED"/>
    <property type="match status" value="1"/>
</dbReference>
<evidence type="ECO:0000256" key="4">
    <source>
        <dbReference type="ARBA" id="ARBA00022840"/>
    </source>
</evidence>
<dbReference type="SMART" id="SM00382">
    <property type="entry name" value="AAA"/>
    <property type="match status" value="1"/>
</dbReference>
<accession>A0A6N2TR89</accession>
<dbReference type="AlphaFoldDB" id="A0A6N2TR89"/>
<comment type="similarity">
    <text evidence="1">Belongs to the ABC transporter superfamily.</text>
</comment>
<dbReference type="PANTHER" id="PTHR43776">
    <property type="entry name" value="TRANSPORT ATP-BINDING PROTEIN"/>
    <property type="match status" value="1"/>
</dbReference>
<dbReference type="SUPFAM" id="SSF52540">
    <property type="entry name" value="P-loop containing nucleoside triphosphate hydrolases"/>
    <property type="match status" value="1"/>
</dbReference>
<dbReference type="PROSITE" id="PS00211">
    <property type="entry name" value="ABC_TRANSPORTER_1"/>
    <property type="match status" value="1"/>
</dbReference>
<proteinExistence type="inferred from homology"/>
<dbReference type="InterPro" id="IPR003439">
    <property type="entry name" value="ABC_transporter-like_ATP-bd"/>
</dbReference>
<evidence type="ECO:0000256" key="2">
    <source>
        <dbReference type="ARBA" id="ARBA00022448"/>
    </source>
</evidence>
<dbReference type="InterPro" id="IPR027417">
    <property type="entry name" value="P-loop_NTPase"/>
</dbReference>
<reference evidence="6" key="1">
    <citation type="submission" date="2019-11" db="EMBL/GenBank/DDBJ databases">
        <authorList>
            <person name="Feng L."/>
        </authorList>
    </citation>
    <scope>NUCLEOTIDE SEQUENCE</scope>
    <source>
        <strain evidence="6">AundefinedLFYP135</strain>
    </source>
</reference>
<name>A0A6N2TR89_9FIRM</name>
<keyword evidence="4 6" id="KW-0067">ATP-binding</keyword>
<evidence type="ECO:0000313" key="6">
    <source>
        <dbReference type="EMBL" id="VYT07877.1"/>
    </source>
</evidence>
<dbReference type="Gene3D" id="3.40.50.300">
    <property type="entry name" value="P-loop containing nucleotide triphosphate hydrolases"/>
    <property type="match status" value="1"/>
</dbReference>
<keyword evidence="2" id="KW-0813">Transport</keyword>
<dbReference type="GO" id="GO:0005524">
    <property type="term" value="F:ATP binding"/>
    <property type="evidence" value="ECO:0007669"/>
    <property type="project" value="UniProtKB-KW"/>
</dbReference>
<sequence>MVLEAVGLAKRYPGSARDTVSQISFSIGSGETLGLLGESGSGKSTVGQMVAGILRPTAGRLFFQGEELSFPFRGEARRGIQILFQHPEVSFNPRLRLWDSIKEPYRFRRIPCQEDALVEFLAQFGIYREHLGRYPRELSGGELQRLALARVMLMQPKLVVLDEPTSMLDVISQAQVVHLLEEIQKQEGVSYLFISHDPILCRRFCSRILELCGE</sequence>
<dbReference type="Pfam" id="PF00005">
    <property type="entry name" value="ABC_tran"/>
    <property type="match status" value="1"/>
</dbReference>
<organism evidence="6">
    <name type="scientific">uncultured Anaerotruncus sp</name>
    <dbReference type="NCBI Taxonomy" id="905011"/>
    <lineage>
        <taxon>Bacteria</taxon>
        <taxon>Bacillati</taxon>
        <taxon>Bacillota</taxon>
        <taxon>Clostridia</taxon>
        <taxon>Eubacteriales</taxon>
        <taxon>Oscillospiraceae</taxon>
        <taxon>Anaerotruncus</taxon>
        <taxon>environmental samples</taxon>
    </lineage>
</organism>
<feature type="domain" description="ABC transporter" evidence="5">
    <location>
        <begin position="3"/>
        <end position="211"/>
    </location>
</feature>
<dbReference type="InterPro" id="IPR050319">
    <property type="entry name" value="ABC_transp_ATP-bind"/>
</dbReference>
<dbReference type="EMBL" id="CACRSL010000003">
    <property type="protein sequence ID" value="VYT07877.1"/>
    <property type="molecule type" value="Genomic_DNA"/>
</dbReference>
<dbReference type="InterPro" id="IPR017871">
    <property type="entry name" value="ABC_transporter-like_CS"/>
</dbReference>
<keyword evidence="3" id="KW-0547">Nucleotide-binding</keyword>
<evidence type="ECO:0000256" key="3">
    <source>
        <dbReference type="ARBA" id="ARBA00022741"/>
    </source>
</evidence>
<protein>
    <submittedName>
        <fullName evidence="6">Oligopeptide transport ATP-binding protein OppF</fullName>
    </submittedName>
</protein>
<dbReference type="PROSITE" id="PS50893">
    <property type="entry name" value="ABC_TRANSPORTER_2"/>
    <property type="match status" value="1"/>
</dbReference>
<dbReference type="GO" id="GO:0016887">
    <property type="term" value="F:ATP hydrolysis activity"/>
    <property type="evidence" value="ECO:0007669"/>
    <property type="project" value="InterPro"/>
</dbReference>
<dbReference type="InterPro" id="IPR003593">
    <property type="entry name" value="AAA+_ATPase"/>
</dbReference>
<evidence type="ECO:0000259" key="5">
    <source>
        <dbReference type="PROSITE" id="PS50893"/>
    </source>
</evidence>